<dbReference type="GO" id="GO:0005886">
    <property type="term" value="C:plasma membrane"/>
    <property type="evidence" value="ECO:0007669"/>
    <property type="project" value="TreeGrafter"/>
</dbReference>
<dbReference type="PANTHER" id="PTHR35813:SF1">
    <property type="entry name" value="INNER MEMBRANE PROTEIN YBAN"/>
    <property type="match status" value="1"/>
</dbReference>
<dbReference type="InterPro" id="IPR007401">
    <property type="entry name" value="DUF454"/>
</dbReference>
<keyword evidence="1" id="KW-0812">Transmembrane</keyword>
<dbReference type="AlphaFoldDB" id="A0A381TXT3"/>
<protein>
    <recommendedName>
        <fullName evidence="3">DUF454 domain-containing protein</fullName>
    </recommendedName>
</protein>
<name>A0A381TXT3_9ZZZZ</name>
<organism evidence="2">
    <name type="scientific">marine metagenome</name>
    <dbReference type="NCBI Taxonomy" id="408172"/>
    <lineage>
        <taxon>unclassified sequences</taxon>
        <taxon>metagenomes</taxon>
        <taxon>ecological metagenomes</taxon>
    </lineage>
</organism>
<feature type="transmembrane region" description="Helical" evidence="1">
    <location>
        <begin position="226"/>
        <end position="246"/>
    </location>
</feature>
<feature type="transmembrane region" description="Helical" evidence="1">
    <location>
        <begin position="266"/>
        <end position="285"/>
    </location>
</feature>
<reference evidence="2" key="1">
    <citation type="submission" date="2018-05" db="EMBL/GenBank/DDBJ databases">
        <authorList>
            <person name="Lanie J.A."/>
            <person name="Ng W.-L."/>
            <person name="Kazmierczak K.M."/>
            <person name="Andrzejewski T.M."/>
            <person name="Davidsen T.M."/>
            <person name="Wayne K.J."/>
            <person name="Tettelin H."/>
            <person name="Glass J.I."/>
            <person name="Rusch D."/>
            <person name="Podicherti R."/>
            <person name="Tsui H.-C.T."/>
            <person name="Winkler M.E."/>
        </authorList>
    </citation>
    <scope>NUCLEOTIDE SEQUENCE</scope>
</reference>
<evidence type="ECO:0000313" key="2">
    <source>
        <dbReference type="EMBL" id="SVA20812.1"/>
    </source>
</evidence>
<accession>A0A381TXT3</accession>
<dbReference type="Pfam" id="PF04304">
    <property type="entry name" value="DUF454"/>
    <property type="match status" value="1"/>
</dbReference>
<feature type="transmembrane region" description="Helical" evidence="1">
    <location>
        <begin position="179"/>
        <end position="197"/>
    </location>
</feature>
<sequence>MLVGYASLGLVNLHGQWDTDGSNAVSATVLQTTRVRTGSEHEDGSVAARLVMLVVQQGLKARTTSRNQDREADGVLGSGCSWQYVTQAHGTLRGRVRLRVRHEHFRREGREVGASGLIHMMWRQHTGGSAVDRLQTVDEIVEHYCVASTPSKSRLYVGLGTIFLAFAVIGIWIPGWPTVSWAVPAAFLFSLSSERMFRKTLTNPYFGAAMFEYYASGKTIPKHAKYVTVGFIALMASLSAYFVWYVSTRGEGVLTDPATWNGADPGFGAGTIILVGIIGMWYVGFKVPTRK</sequence>
<gene>
    <name evidence="2" type="ORF">METZ01_LOCUS73666</name>
</gene>
<keyword evidence="1" id="KW-1133">Transmembrane helix</keyword>
<evidence type="ECO:0000256" key="1">
    <source>
        <dbReference type="SAM" id="Phobius"/>
    </source>
</evidence>
<dbReference type="PANTHER" id="PTHR35813">
    <property type="entry name" value="INNER MEMBRANE PROTEIN YBAN"/>
    <property type="match status" value="1"/>
</dbReference>
<evidence type="ECO:0008006" key="3">
    <source>
        <dbReference type="Google" id="ProtNLM"/>
    </source>
</evidence>
<dbReference type="EMBL" id="UINC01005356">
    <property type="protein sequence ID" value="SVA20812.1"/>
    <property type="molecule type" value="Genomic_DNA"/>
</dbReference>
<proteinExistence type="predicted"/>
<keyword evidence="1" id="KW-0472">Membrane</keyword>